<dbReference type="RefSeq" id="XP_008900925.1">
    <property type="nucleotide sequence ID" value="XM_008902677.1"/>
</dbReference>
<evidence type="ECO:0000313" key="1">
    <source>
        <dbReference type="EMBL" id="ETN13867.1"/>
    </source>
</evidence>
<evidence type="ECO:0000313" key="2">
    <source>
        <dbReference type="Proteomes" id="UP000018817"/>
    </source>
</evidence>
<dbReference type="GeneID" id="20178351"/>
<name>W2QL23_PHYN3</name>
<dbReference type="Proteomes" id="UP000018817">
    <property type="component" value="Unassembled WGS sequence"/>
</dbReference>
<reference evidence="1 2" key="2">
    <citation type="submission" date="2013-11" db="EMBL/GenBank/DDBJ databases">
        <title>The Genome Sequence of Phytophthora parasitica INRA-310.</title>
        <authorList>
            <consortium name="The Broad Institute Genomics Platform"/>
            <person name="Russ C."/>
            <person name="Tyler B."/>
            <person name="Panabieres F."/>
            <person name="Shan W."/>
            <person name="Tripathy S."/>
            <person name="Grunwald N."/>
            <person name="Machado M."/>
            <person name="Johnson C.S."/>
            <person name="Arredondo F."/>
            <person name="Hong C."/>
            <person name="Coffey M."/>
            <person name="Young S.K."/>
            <person name="Zeng Q."/>
            <person name="Gargeya S."/>
            <person name="Fitzgerald M."/>
            <person name="Abouelleil A."/>
            <person name="Alvarado L."/>
            <person name="Chapman S.B."/>
            <person name="Gainer-Dewar J."/>
            <person name="Goldberg J."/>
            <person name="Griggs A."/>
            <person name="Gujja S."/>
            <person name="Hansen M."/>
            <person name="Howarth C."/>
            <person name="Imamovic A."/>
            <person name="Ireland A."/>
            <person name="Larimer J."/>
            <person name="McCowan C."/>
            <person name="Murphy C."/>
            <person name="Pearson M."/>
            <person name="Poon T.W."/>
            <person name="Priest M."/>
            <person name="Roberts A."/>
            <person name="Saif S."/>
            <person name="Shea T."/>
            <person name="Sykes S."/>
            <person name="Wortman J."/>
            <person name="Nusbaum C."/>
            <person name="Birren B."/>
        </authorList>
    </citation>
    <scope>NUCLEOTIDE SEQUENCE [LARGE SCALE GENOMIC DNA]</scope>
    <source>
        <strain evidence="1 2">INRA-310</strain>
    </source>
</reference>
<reference evidence="2" key="1">
    <citation type="submission" date="2011-12" db="EMBL/GenBank/DDBJ databases">
        <authorList>
            <consortium name="The Broad Institute Genome Sequencing Platform"/>
            <person name="Russ C."/>
            <person name="Tyler B."/>
            <person name="Panabieres F."/>
            <person name="Shan W."/>
            <person name="Tripathy S."/>
            <person name="Grunwald N."/>
            <person name="Machado M."/>
            <person name="Young S.K."/>
            <person name="Zeng Q."/>
            <person name="Gargeya S."/>
            <person name="Fitzgerald M."/>
            <person name="Haas B."/>
            <person name="Abouelleil A."/>
            <person name="Alvarado L."/>
            <person name="Arachchi H.M."/>
            <person name="Berlin A."/>
            <person name="Chapman S.B."/>
            <person name="Gearin G."/>
            <person name="Goldberg J."/>
            <person name="Griggs A."/>
            <person name="Gujja S."/>
            <person name="Hansen M."/>
            <person name="Heiman D."/>
            <person name="Howarth C."/>
            <person name="Larimer J."/>
            <person name="Lui A."/>
            <person name="MacDonald P.J.P."/>
            <person name="McCowen C."/>
            <person name="Montmayeur A."/>
            <person name="Murphy C."/>
            <person name="Neiman D."/>
            <person name="Pearson M."/>
            <person name="Priest M."/>
            <person name="Roberts A."/>
            <person name="Saif S."/>
            <person name="Shea T."/>
            <person name="Sisk P."/>
            <person name="Stolte C."/>
            <person name="Sykes S."/>
            <person name="Wortman J."/>
            <person name="Nusbaum C."/>
            <person name="Birren B."/>
        </authorList>
    </citation>
    <scope>NUCLEOTIDE SEQUENCE [LARGE SCALE GENOMIC DNA]</scope>
    <source>
        <strain evidence="2">INRA-310</strain>
    </source>
</reference>
<sequence length="322" mass="36263">MVVGDTTIMATSTCATLPAGFMRRRLRLSGGRAAAEKRRHRRPDTQLAAVHGLLAAELRERREERAKVLRTQVRRLIAGVSGSSTLVPVQDRQRRVKEVVAALRDTVTRVAAEDAELRSVETNDTGSVQEASPATLESSDQWQLEQIYDEKVPKWLEERGSLQDMRRVRREAMKEAKKFRAFKRVQRLEQLRRGGQLRSKKPTAEKARMASKSVRKQKQQYQYVQQGNYGDVELVASEGGTKQRVAQLRAVGDGRMRSLPTALLAVSKTCILEAKLDTCAQFSVAGVELRRHRLTWLKALEVDDCECLVFGSSLVLHNINSE</sequence>
<dbReference type="AlphaFoldDB" id="W2QL23"/>
<protein>
    <submittedName>
        <fullName evidence="1">Uncharacterized protein</fullName>
    </submittedName>
</protein>
<accession>W2QL23</accession>
<gene>
    <name evidence="1" type="ORF">PPTG_08559</name>
</gene>
<dbReference type="VEuPathDB" id="FungiDB:PPTG_08559"/>
<proteinExistence type="predicted"/>
<dbReference type="EMBL" id="KI669574">
    <property type="protein sequence ID" value="ETN13867.1"/>
    <property type="molecule type" value="Genomic_DNA"/>
</dbReference>
<organism evidence="1 2">
    <name type="scientific">Phytophthora nicotianae (strain INRA-310)</name>
    <name type="common">Phytophthora parasitica</name>
    <dbReference type="NCBI Taxonomy" id="761204"/>
    <lineage>
        <taxon>Eukaryota</taxon>
        <taxon>Sar</taxon>
        <taxon>Stramenopiles</taxon>
        <taxon>Oomycota</taxon>
        <taxon>Peronosporomycetes</taxon>
        <taxon>Peronosporales</taxon>
        <taxon>Peronosporaceae</taxon>
        <taxon>Phytophthora</taxon>
    </lineage>
</organism>